<dbReference type="EMBL" id="AMZO01000026">
    <property type="protein sequence ID" value="ELR64454.1"/>
    <property type="molecule type" value="Genomic_DNA"/>
</dbReference>
<dbReference type="InterPro" id="IPR011990">
    <property type="entry name" value="TPR-like_helical_dom_sf"/>
</dbReference>
<dbReference type="RefSeq" id="WP_007468091.1">
    <property type="nucleotide sequence ID" value="NZ_AMZO01000026.1"/>
</dbReference>
<keyword evidence="3" id="KW-1185">Reference proteome</keyword>
<reference evidence="2 3" key="1">
    <citation type="submission" date="2012-12" db="EMBL/GenBank/DDBJ databases">
        <title>Genome Assembly of Photobacterium sp. AK15.</title>
        <authorList>
            <person name="Khatri I."/>
            <person name="Vaidya B."/>
            <person name="Srinivas T.N.R."/>
            <person name="Subramanian S."/>
            <person name="Pinnaka A."/>
        </authorList>
    </citation>
    <scope>NUCLEOTIDE SEQUENCE [LARGE SCALE GENOMIC DNA]</scope>
    <source>
        <strain evidence="2 3">AK15</strain>
    </source>
</reference>
<protein>
    <submittedName>
        <fullName evidence="2">TPR repeat protein</fullName>
    </submittedName>
</protein>
<evidence type="ECO:0000313" key="2">
    <source>
        <dbReference type="EMBL" id="ELR64454.1"/>
    </source>
</evidence>
<comment type="caution">
    <text evidence="2">The sequence shown here is derived from an EMBL/GenBank/DDBJ whole genome shotgun (WGS) entry which is preliminary data.</text>
</comment>
<dbReference type="Proteomes" id="UP000011134">
    <property type="component" value="Unassembled WGS sequence"/>
</dbReference>
<dbReference type="OrthoDB" id="193829at2"/>
<sequence length="160" mass="18181">MKDILEQAIELRKQGAFEASRALLMPLLSTPATKGRAHLHMAWSFDNQGKEAQAIEHYLKALDGHLTETEIFDGLFGLASTYRSLGFYEKAIVVFENIINQYPDAIEAKPFYAMCLYNIGRYKEATALLLNLLLETTDEAAILEYKRAIALYAEDLDRTW</sequence>
<dbReference type="InterPro" id="IPR041656">
    <property type="entry name" value="TPR_5"/>
</dbReference>
<dbReference type="SUPFAM" id="SSF48452">
    <property type="entry name" value="TPR-like"/>
    <property type="match status" value="1"/>
</dbReference>
<proteinExistence type="predicted"/>
<dbReference type="Gene3D" id="1.25.40.10">
    <property type="entry name" value="Tetratricopeptide repeat domain"/>
    <property type="match status" value="1"/>
</dbReference>
<dbReference type="PATRIC" id="fig|1056511.3.peg.3552"/>
<evidence type="ECO:0000313" key="3">
    <source>
        <dbReference type="Proteomes" id="UP000011134"/>
    </source>
</evidence>
<gene>
    <name evidence="2" type="ORF">C942_02478</name>
</gene>
<feature type="domain" description="Tetratrico peptide repeat group 5" evidence="1">
    <location>
        <begin position="37"/>
        <end position="156"/>
    </location>
</feature>
<accession>L8JA68</accession>
<dbReference type="Pfam" id="PF12688">
    <property type="entry name" value="TPR_5"/>
    <property type="match status" value="1"/>
</dbReference>
<name>L8JA68_9GAMM</name>
<evidence type="ECO:0000259" key="1">
    <source>
        <dbReference type="Pfam" id="PF12688"/>
    </source>
</evidence>
<organism evidence="2 3">
    <name type="scientific">Photobacterium marinum</name>
    <dbReference type="NCBI Taxonomy" id="1056511"/>
    <lineage>
        <taxon>Bacteria</taxon>
        <taxon>Pseudomonadati</taxon>
        <taxon>Pseudomonadota</taxon>
        <taxon>Gammaproteobacteria</taxon>
        <taxon>Vibrionales</taxon>
        <taxon>Vibrionaceae</taxon>
        <taxon>Photobacterium</taxon>
    </lineage>
</organism>
<dbReference type="AlphaFoldDB" id="L8JA68"/>